<evidence type="ECO:0000313" key="1">
    <source>
        <dbReference type="EMBL" id="KGM92465.1"/>
    </source>
</evidence>
<dbReference type="EMBL" id="KN275958">
    <property type="protein sequence ID" value="KGM92465.1"/>
    <property type="molecule type" value="Genomic_DNA"/>
</dbReference>
<dbReference type="RefSeq" id="XP_010757845.1">
    <property type="nucleotide sequence ID" value="XM_010759543.1"/>
</dbReference>
<dbReference type="KEGG" id="pbn:PADG_11286"/>
<proteinExistence type="predicted"/>
<reference evidence="1 2" key="1">
    <citation type="journal article" date="2011" name="PLoS Genet.">
        <title>Comparative genomic analysis of human fungal pathogens causing paracoccidioidomycosis.</title>
        <authorList>
            <person name="Desjardins C.A."/>
            <person name="Champion M.D."/>
            <person name="Holder J.W."/>
            <person name="Muszewska A."/>
            <person name="Goldberg J."/>
            <person name="Bailao A.M."/>
            <person name="Brigido M.M."/>
            <person name="Ferreira M.E."/>
            <person name="Garcia A.M."/>
            <person name="Grynberg M."/>
            <person name="Gujja S."/>
            <person name="Heiman D.I."/>
            <person name="Henn M.R."/>
            <person name="Kodira C.D."/>
            <person name="Leon-Narvaez H."/>
            <person name="Longo L.V."/>
            <person name="Ma L.J."/>
            <person name="Malavazi I."/>
            <person name="Matsuo A.L."/>
            <person name="Morais F.V."/>
            <person name="Pereira M."/>
            <person name="Rodriguez-Brito S."/>
            <person name="Sakthikumar S."/>
            <person name="Salem-Izacc S.M."/>
            <person name="Sykes S.M."/>
            <person name="Teixeira M.M."/>
            <person name="Vallejo M.C."/>
            <person name="Walter M.E."/>
            <person name="Yandava C."/>
            <person name="Young S."/>
            <person name="Zeng Q."/>
            <person name="Zucker J."/>
            <person name="Felipe M.S."/>
            <person name="Goldman G.H."/>
            <person name="Haas B.J."/>
            <person name="McEwen J.G."/>
            <person name="Nino-Vega G."/>
            <person name="Puccia R."/>
            <person name="San-Blas G."/>
            <person name="Soares C.M."/>
            <person name="Birren B.W."/>
            <person name="Cuomo C.A."/>
        </authorList>
    </citation>
    <scope>NUCLEOTIDE SEQUENCE [LARGE SCALE GENOMIC DNA]</scope>
    <source>
        <strain evidence="1 2">Pb18</strain>
    </source>
</reference>
<dbReference type="AlphaFoldDB" id="A0A0A0HYL9"/>
<dbReference type="HOGENOM" id="CLU_1489444_0_0_1"/>
<accession>A0A0A0HYL9</accession>
<dbReference type="VEuPathDB" id="FungiDB:PADG_11286"/>
<gene>
    <name evidence="1" type="ORF">PADG_11286</name>
</gene>
<keyword evidence="2" id="KW-1185">Reference proteome</keyword>
<name>A0A0A0HYL9_PARBD</name>
<dbReference type="GeneID" id="22587183"/>
<dbReference type="InParanoid" id="A0A0A0HYL9"/>
<dbReference type="Proteomes" id="UP000001628">
    <property type="component" value="Unassembled WGS sequence"/>
</dbReference>
<sequence>MYHKPYYQRGLLSFYEVANPKTIRNQHGSIRGWLDQRSSPHSNSHSHSHSQLRMQVQKFFNQSTGQQRVVVLWSTKQHLSKGLITRRQSIDEDGMLTWARVVQEGDRTTLQLDKLTLAFWRYNSSTLDFFENSLPWVIRLEMIGLGLTMRYQRPQIKSRSLVQYFEKDTSLLDTLRSYVPR</sequence>
<protein>
    <submittedName>
        <fullName evidence="1">Uncharacterized protein</fullName>
    </submittedName>
</protein>
<organism evidence="1 2">
    <name type="scientific">Paracoccidioides brasiliensis (strain Pb18)</name>
    <dbReference type="NCBI Taxonomy" id="502780"/>
    <lineage>
        <taxon>Eukaryota</taxon>
        <taxon>Fungi</taxon>
        <taxon>Dikarya</taxon>
        <taxon>Ascomycota</taxon>
        <taxon>Pezizomycotina</taxon>
        <taxon>Eurotiomycetes</taxon>
        <taxon>Eurotiomycetidae</taxon>
        <taxon>Onygenales</taxon>
        <taxon>Ajellomycetaceae</taxon>
        <taxon>Paracoccidioides</taxon>
    </lineage>
</organism>
<evidence type="ECO:0000313" key="2">
    <source>
        <dbReference type="Proteomes" id="UP000001628"/>
    </source>
</evidence>